<keyword evidence="2" id="KW-1185">Reference proteome</keyword>
<organism evidence="1 2">
    <name type="scientific">Candidatus Regiella insecticola 5.15</name>
    <dbReference type="NCBI Taxonomy" id="1005043"/>
    <lineage>
        <taxon>Bacteria</taxon>
        <taxon>Pseudomonadati</taxon>
        <taxon>Pseudomonadota</taxon>
        <taxon>Gammaproteobacteria</taxon>
        <taxon>Enterobacterales</taxon>
        <taxon>Enterobacteriaceae</taxon>
        <taxon>aphid secondary symbionts</taxon>
        <taxon>Candidatus Regiella</taxon>
    </lineage>
</organism>
<evidence type="ECO:0000313" key="2">
    <source>
        <dbReference type="Proteomes" id="UP000004116"/>
    </source>
</evidence>
<protein>
    <submittedName>
        <fullName evidence="1">Uncharacterized protein</fullName>
    </submittedName>
</protein>
<accession>G2GXW0</accession>
<reference evidence="1 2" key="1">
    <citation type="journal article" date="2012" name="Genome Res.">
        <title>Genomic basis of endosymbiont-conferred protection against an insect parasitoid.</title>
        <authorList>
            <person name="Hansen A.K."/>
            <person name="Vorburger C."/>
            <person name="Moran N.A."/>
        </authorList>
    </citation>
    <scope>NUCLEOTIDE SEQUENCE [LARGE SCALE GENOMIC DNA]</scope>
    <source>
        <strain evidence="2">R5.15</strain>
    </source>
</reference>
<sequence>MPYLCFDSEQLKNPNFCVGVFAFECDGKYRCLRKREDNQRNKAMDSLLQQGE</sequence>
<name>G2GXW0_9ENTR</name>
<dbReference type="Proteomes" id="UP000004116">
    <property type="component" value="Unassembled WGS sequence"/>
</dbReference>
<proteinExistence type="predicted"/>
<evidence type="ECO:0000313" key="1">
    <source>
        <dbReference type="EMBL" id="EGY29423.1"/>
    </source>
</evidence>
<comment type="caution">
    <text evidence="1">The sequence shown here is derived from an EMBL/GenBank/DDBJ whole genome shotgun (WGS) entry which is preliminary data.</text>
</comment>
<dbReference type="EMBL" id="AGCA01000131">
    <property type="protein sequence ID" value="EGY29423.1"/>
    <property type="molecule type" value="Genomic_DNA"/>
</dbReference>
<dbReference type="AlphaFoldDB" id="G2GXW0"/>
<gene>
    <name evidence="1" type="ORF">Rin_00006040</name>
</gene>
<feature type="non-terminal residue" evidence="1">
    <location>
        <position position="52"/>
    </location>
</feature>